<evidence type="ECO:0000313" key="1">
    <source>
        <dbReference type="EMBL" id="QSV46534.1"/>
    </source>
</evidence>
<dbReference type="EMBL" id="CP071382">
    <property type="protein sequence ID" value="QSV46534.1"/>
    <property type="molecule type" value="Genomic_DNA"/>
</dbReference>
<accession>A0ABX7Q585</accession>
<dbReference type="RefSeq" id="WP_207164313.1">
    <property type="nucleotide sequence ID" value="NZ_CP071382.1"/>
</dbReference>
<organism evidence="1 2">
    <name type="scientific">Geobacter benzoatilyticus</name>
    <dbReference type="NCBI Taxonomy" id="2815309"/>
    <lineage>
        <taxon>Bacteria</taxon>
        <taxon>Pseudomonadati</taxon>
        <taxon>Thermodesulfobacteriota</taxon>
        <taxon>Desulfuromonadia</taxon>
        <taxon>Geobacterales</taxon>
        <taxon>Geobacteraceae</taxon>
        <taxon>Geobacter</taxon>
    </lineage>
</organism>
<gene>
    <name evidence="1" type="ORF">JZM60_04450</name>
</gene>
<dbReference type="Proteomes" id="UP000663651">
    <property type="component" value="Chromosome"/>
</dbReference>
<evidence type="ECO:0000313" key="2">
    <source>
        <dbReference type="Proteomes" id="UP000663651"/>
    </source>
</evidence>
<proteinExistence type="predicted"/>
<keyword evidence="2" id="KW-1185">Reference proteome</keyword>
<name>A0ABX7Q585_9BACT</name>
<protein>
    <submittedName>
        <fullName evidence="1">Uncharacterized protein</fullName>
    </submittedName>
</protein>
<reference evidence="1 2" key="1">
    <citation type="submission" date="2021-03" db="EMBL/GenBank/DDBJ databases">
        <title>Geobacter metallireducens gen. nov. sp. nov., a microorganism capable of coupling the complete oxidation of organic compounds to the reduction of iron and other metals.</title>
        <authorList>
            <person name="Li Y."/>
        </authorList>
    </citation>
    <scope>NUCLEOTIDE SEQUENCE [LARGE SCALE GENOMIC DNA]</scope>
    <source>
        <strain evidence="1 2">Jerry-YX</strain>
    </source>
</reference>
<sequence length="218" mass="23816">MNHAYDEQYENAKKQAEWLQSVQNMVGGTITTYLTMMKQMAPKKGDRLIFWLGARTNMVFGMGFDIGVNREGVLQAFVSNTGGTVAQIAAGKVGERLVTAQLTRFLAQRVLVSVGAAALAPEIAIVVGACGVAYGAYQVGNEVNGWIDRTFFSKKKDGGLPQFPATNKPSNGQIQVPSMELHMLARWILTMDTSPYTLPAPLTRQFFGKNSGNHGKRR</sequence>